<feature type="domain" description="Histidine kinase" evidence="10">
    <location>
        <begin position="210"/>
        <end position="408"/>
    </location>
</feature>
<evidence type="ECO:0000313" key="11">
    <source>
        <dbReference type="EMBL" id="RAU19063.1"/>
    </source>
</evidence>
<comment type="subcellular location">
    <subcellularLocation>
        <location evidence="2">Cell membrane</location>
        <topology evidence="2">Multi-pass membrane protein</topology>
    </subcellularLocation>
</comment>
<dbReference type="Proteomes" id="UP000250744">
    <property type="component" value="Unassembled WGS sequence"/>
</dbReference>
<dbReference type="PANTHER" id="PTHR44936">
    <property type="entry name" value="SENSOR PROTEIN CREC"/>
    <property type="match status" value="1"/>
</dbReference>
<dbReference type="PROSITE" id="PS50109">
    <property type="entry name" value="HIS_KIN"/>
    <property type="match status" value="1"/>
</dbReference>
<proteinExistence type="predicted"/>
<dbReference type="GO" id="GO:0005886">
    <property type="term" value="C:plasma membrane"/>
    <property type="evidence" value="ECO:0007669"/>
    <property type="project" value="UniProtKB-SubCell"/>
</dbReference>
<keyword evidence="6" id="KW-0547">Nucleotide-binding</keyword>
<dbReference type="InterPro" id="IPR050980">
    <property type="entry name" value="2C_sensor_his_kinase"/>
</dbReference>
<dbReference type="InterPro" id="IPR036890">
    <property type="entry name" value="HATPase_C_sf"/>
</dbReference>
<dbReference type="InterPro" id="IPR003661">
    <property type="entry name" value="HisK_dim/P_dom"/>
</dbReference>
<evidence type="ECO:0000256" key="3">
    <source>
        <dbReference type="ARBA" id="ARBA00012438"/>
    </source>
</evidence>
<feature type="transmembrane region" description="Helical" evidence="9">
    <location>
        <begin position="113"/>
        <end position="134"/>
    </location>
</feature>
<dbReference type="PANTHER" id="PTHR44936:SF10">
    <property type="entry name" value="SENSOR PROTEIN RSTB"/>
    <property type="match status" value="1"/>
</dbReference>
<keyword evidence="9" id="KW-1133">Transmembrane helix</keyword>
<keyword evidence="12" id="KW-1185">Reference proteome</keyword>
<dbReference type="SUPFAM" id="SSF47384">
    <property type="entry name" value="Homodimeric domain of signal transducing histidine kinase"/>
    <property type="match status" value="1"/>
</dbReference>
<dbReference type="SUPFAM" id="SSF55874">
    <property type="entry name" value="ATPase domain of HSP90 chaperone/DNA topoisomerase II/histidine kinase"/>
    <property type="match status" value="1"/>
</dbReference>
<organism evidence="11 12">
    <name type="scientific">Nitrincola tibetensis</name>
    <dbReference type="NCBI Taxonomy" id="2219697"/>
    <lineage>
        <taxon>Bacteria</taxon>
        <taxon>Pseudomonadati</taxon>
        <taxon>Pseudomonadota</taxon>
        <taxon>Gammaproteobacteria</taxon>
        <taxon>Oceanospirillales</taxon>
        <taxon>Oceanospirillaceae</taxon>
        <taxon>Nitrincola</taxon>
    </lineage>
</organism>
<dbReference type="EC" id="2.7.13.3" evidence="3"/>
<dbReference type="SMART" id="SM00387">
    <property type="entry name" value="HATPase_c"/>
    <property type="match status" value="1"/>
</dbReference>
<feature type="transmembrane region" description="Helical" evidence="9">
    <location>
        <begin position="154"/>
        <end position="175"/>
    </location>
</feature>
<dbReference type="EMBL" id="QKRX01000003">
    <property type="protein sequence ID" value="RAU19063.1"/>
    <property type="molecule type" value="Genomic_DNA"/>
</dbReference>
<keyword evidence="9" id="KW-0472">Membrane</keyword>
<dbReference type="Gene3D" id="1.10.287.130">
    <property type="match status" value="1"/>
</dbReference>
<dbReference type="AlphaFoldDB" id="A0A364NPQ7"/>
<keyword evidence="4" id="KW-1003">Cell membrane</keyword>
<accession>A0A364NPQ7</accession>
<evidence type="ECO:0000259" key="10">
    <source>
        <dbReference type="PROSITE" id="PS50109"/>
    </source>
</evidence>
<comment type="caution">
    <text evidence="11">The sequence shown here is derived from an EMBL/GenBank/DDBJ whole genome shotgun (WGS) entry which is preliminary data.</text>
</comment>
<evidence type="ECO:0000256" key="4">
    <source>
        <dbReference type="ARBA" id="ARBA00022475"/>
    </source>
</evidence>
<keyword evidence="5" id="KW-0808">Transferase</keyword>
<reference evidence="11 12" key="1">
    <citation type="submission" date="2018-06" db="EMBL/GenBank/DDBJ databases">
        <title>Nitrincola tibetense sp. nov., isolated from Lake XuguoCo on Tibetan Plateau.</title>
        <authorList>
            <person name="Xing P."/>
        </authorList>
    </citation>
    <scope>NUCLEOTIDE SEQUENCE [LARGE SCALE GENOMIC DNA]</scope>
    <source>
        <strain evidence="12">xg18</strain>
    </source>
</reference>
<dbReference type="RefSeq" id="WP_112158450.1">
    <property type="nucleotide sequence ID" value="NZ_QKRX01000003.1"/>
</dbReference>
<dbReference type="InterPro" id="IPR005467">
    <property type="entry name" value="His_kinase_dom"/>
</dbReference>
<feature type="transmembrane region" description="Helical" evidence="9">
    <location>
        <begin position="12"/>
        <end position="33"/>
    </location>
</feature>
<sequence length="412" mass="45984">MNQHHQHLLQLTYIRSLLLFVLCAMVVFAVMVLHLHPNIAMTGLSLSALFAVNLMTGLRLHSNWPVLHPEFFSQLCADAILYSSLLYQFGGATNPFISILLIPLIITASTLPLLYTLAMSLFVSGLYTSLLYHHVSLVELSARHQHSVIQLFDLHITGMWLSFILSVALISVFIVRMQRSLRQGEHKLQQAREKSIQDQQLLALATMAAGTAHELGTPLSTLRIVLKDLELDHPELKDDIELMQQQVDLCANRLKALTQSIANNEDTPQPITQFMNELLSTWQLQRPHAEFDFVPPHKDPIPWVNSNVSLRQALLNLLNNAADASSAPIHLALDWDTRSIWLKIQDQGPGLTPEQMQTLGKPFVTTKGGLGIGLFLTTSTLASQKGDVRLYNHPQGGTLTEVRLAIHPIKKA</sequence>
<evidence type="ECO:0000256" key="1">
    <source>
        <dbReference type="ARBA" id="ARBA00000085"/>
    </source>
</evidence>
<keyword evidence="8" id="KW-0067">ATP-binding</keyword>
<comment type="catalytic activity">
    <reaction evidence="1">
        <text>ATP + protein L-histidine = ADP + protein N-phospho-L-histidine.</text>
        <dbReference type="EC" id="2.7.13.3"/>
    </reaction>
</comment>
<dbReference type="Gene3D" id="3.30.565.10">
    <property type="entry name" value="Histidine kinase-like ATPase, C-terminal domain"/>
    <property type="match status" value="1"/>
</dbReference>
<evidence type="ECO:0000256" key="6">
    <source>
        <dbReference type="ARBA" id="ARBA00022741"/>
    </source>
</evidence>
<evidence type="ECO:0000256" key="2">
    <source>
        <dbReference type="ARBA" id="ARBA00004651"/>
    </source>
</evidence>
<evidence type="ECO:0000256" key="9">
    <source>
        <dbReference type="SAM" id="Phobius"/>
    </source>
</evidence>
<feature type="transmembrane region" description="Helical" evidence="9">
    <location>
        <begin position="80"/>
        <end position="106"/>
    </location>
</feature>
<evidence type="ECO:0000256" key="5">
    <source>
        <dbReference type="ARBA" id="ARBA00022679"/>
    </source>
</evidence>
<evidence type="ECO:0000313" key="12">
    <source>
        <dbReference type="Proteomes" id="UP000250744"/>
    </source>
</evidence>
<dbReference type="InterPro" id="IPR003594">
    <property type="entry name" value="HATPase_dom"/>
</dbReference>
<keyword evidence="7 11" id="KW-0418">Kinase</keyword>
<evidence type="ECO:0000256" key="8">
    <source>
        <dbReference type="ARBA" id="ARBA00022840"/>
    </source>
</evidence>
<keyword evidence="9" id="KW-0812">Transmembrane</keyword>
<gene>
    <name evidence="11" type="ORF">DN062_06220</name>
</gene>
<dbReference type="OrthoDB" id="9785252at2"/>
<dbReference type="CDD" id="cd00082">
    <property type="entry name" value="HisKA"/>
    <property type="match status" value="1"/>
</dbReference>
<dbReference type="GO" id="GO:0000155">
    <property type="term" value="F:phosphorelay sensor kinase activity"/>
    <property type="evidence" value="ECO:0007669"/>
    <property type="project" value="InterPro"/>
</dbReference>
<name>A0A364NPQ7_9GAMM</name>
<dbReference type="GO" id="GO:0005524">
    <property type="term" value="F:ATP binding"/>
    <property type="evidence" value="ECO:0007669"/>
    <property type="project" value="UniProtKB-KW"/>
</dbReference>
<protein>
    <recommendedName>
        <fullName evidence="3">histidine kinase</fullName>
        <ecNumber evidence="3">2.7.13.3</ecNumber>
    </recommendedName>
</protein>
<dbReference type="Pfam" id="PF02518">
    <property type="entry name" value="HATPase_c"/>
    <property type="match status" value="1"/>
</dbReference>
<dbReference type="InterPro" id="IPR036097">
    <property type="entry name" value="HisK_dim/P_sf"/>
</dbReference>
<evidence type="ECO:0000256" key="7">
    <source>
        <dbReference type="ARBA" id="ARBA00022777"/>
    </source>
</evidence>